<dbReference type="CDD" id="cd00093">
    <property type="entry name" value="HTH_XRE"/>
    <property type="match status" value="1"/>
</dbReference>
<evidence type="ECO:0000313" key="1">
    <source>
        <dbReference type="EMBL" id="BAK36070.1"/>
    </source>
</evidence>
<dbReference type="EMBL" id="AP012204">
    <property type="protein sequence ID" value="BAK36070.1"/>
    <property type="molecule type" value="Genomic_DNA"/>
</dbReference>
<proteinExistence type="predicted"/>
<organism evidence="1 2">
    <name type="scientific">Microlunatus phosphovorus (strain ATCC 700054 / DSM 10555 / JCM 9379 / NBRC 101784 / NCIMB 13414 / VKM Ac-1990 / NM-1)</name>
    <dbReference type="NCBI Taxonomy" id="1032480"/>
    <lineage>
        <taxon>Bacteria</taxon>
        <taxon>Bacillati</taxon>
        <taxon>Actinomycetota</taxon>
        <taxon>Actinomycetes</taxon>
        <taxon>Propionibacteriales</taxon>
        <taxon>Propionibacteriaceae</taxon>
        <taxon>Microlunatus</taxon>
    </lineage>
</organism>
<dbReference type="AlphaFoldDB" id="F5XKJ8"/>
<sequence length="144" mass="15340">MTVTRRLSASELGISPAKALAFSILADVARDRRVIDLLDQHGTQSAVAAEVGVSQATVSRIAKRREAVLDPSPREVIALHVLGEITHEQMMGDLLARSYTLGRVPEGAYDAYLPGTWDQVVSAAGHGMLNADDLAVLQAQAPRG</sequence>
<dbReference type="RefSeq" id="WP_013863935.1">
    <property type="nucleotide sequence ID" value="NC_015635.1"/>
</dbReference>
<evidence type="ECO:0000313" key="2">
    <source>
        <dbReference type="Proteomes" id="UP000007947"/>
    </source>
</evidence>
<dbReference type="STRING" id="1032480.MLP_30560"/>
<dbReference type="HOGENOM" id="CLU_147345_0_0_11"/>
<reference evidence="1 2" key="1">
    <citation type="submission" date="2011-05" db="EMBL/GenBank/DDBJ databases">
        <title>Whole genome sequence of Microlunatus phosphovorus NM-1.</title>
        <authorList>
            <person name="Hosoyama A."/>
            <person name="Sasaki K."/>
            <person name="Harada T."/>
            <person name="Igarashi R."/>
            <person name="Kawakoshi A."/>
            <person name="Sasagawa M."/>
            <person name="Fukada J."/>
            <person name="Nakamura S."/>
            <person name="Katano Y."/>
            <person name="Hanada S."/>
            <person name="Kamagata Y."/>
            <person name="Nakamura N."/>
            <person name="Yamazaki S."/>
            <person name="Fujita N."/>
        </authorList>
    </citation>
    <scope>NUCLEOTIDE SEQUENCE [LARGE SCALE GENOMIC DNA]</scope>
    <source>
        <strain evidence="2">ATCC 700054 / DSM 10555 / JCM 9379 / NBRC 101784 / NCIMB 13414 / VKM Ac-1990 / NM-1</strain>
    </source>
</reference>
<dbReference type="Proteomes" id="UP000007947">
    <property type="component" value="Chromosome"/>
</dbReference>
<dbReference type="KEGG" id="mph:MLP_30560"/>
<accession>F5XKJ8</accession>
<dbReference type="InterPro" id="IPR001387">
    <property type="entry name" value="Cro/C1-type_HTH"/>
</dbReference>
<protein>
    <submittedName>
        <fullName evidence="1">Uncharacterized protein</fullName>
    </submittedName>
</protein>
<gene>
    <name evidence="1" type="ordered locus">MLP_30560</name>
</gene>
<dbReference type="Gene3D" id="1.10.10.60">
    <property type="entry name" value="Homeodomain-like"/>
    <property type="match status" value="1"/>
</dbReference>
<keyword evidence="2" id="KW-1185">Reference proteome</keyword>
<name>F5XKJ8_MICPN</name>